<organism evidence="1 2">
    <name type="scientific">Lepeophtheirus salmonis</name>
    <name type="common">Salmon louse</name>
    <name type="synonym">Caligus salmonis</name>
    <dbReference type="NCBI Taxonomy" id="72036"/>
    <lineage>
        <taxon>Eukaryota</taxon>
        <taxon>Metazoa</taxon>
        <taxon>Ecdysozoa</taxon>
        <taxon>Arthropoda</taxon>
        <taxon>Crustacea</taxon>
        <taxon>Multicrustacea</taxon>
        <taxon>Hexanauplia</taxon>
        <taxon>Copepoda</taxon>
        <taxon>Siphonostomatoida</taxon>
        <taxon>Caligidae</taxon>
        <taxon>Lepeophtheirus</taxon>
    </lineage>
</organism>
<dbReference type="AlphaFoldDB" id="A0A7R8H2C4"/>
<keyword evidence="2" id="KW-1185">Reference proteome</keyword>
<dbReference type="EMBL" id="HG994592">
    <property type="protein sequence ID" value="CAF2822548.1"/>
    <property type="molecule type" value="Genomic_DNA"/>
</dbReference>
<evidence type="ECO:0000313" key="2">
    <source>
        <dbReference type="Proteomes" id="UP000675881"/>
    </source>
</evidence>
<name>A0A7R8H2C4_LEPSM</name>
<accession>A0A7R8H2C4</accession>
<protein>
    <submittedName>
        <fullName evidence="1">(salmon louse) hypothetical protein</fullName>
    </submittedName>
</protein>
<dbReference type="Proteomes" id="UP000675881">
    <property type="component" value="Chromosome 13"/>
</dbReference>
<sequence length="1173" mass="134448">MLHFCLCFSGVNKDWLYHANVDISTPDSSNWTLGVFKEYKVNVTLKNINMENLYMDVFSFGMSSSKVIVYGPLHMCKLKFINQTQGMMAGWFEYPRSSSFETGHVDTISFEITVTKLEHTNNSQIDKIYFGVGVYTTSINLVVIGFDEKNYLDNSYNTLQSSLQIDDSIKQLSFGESLVLSWTMIIQDTISVLQTTIYSDQIHDSVFLVEPKSMFNLEINVNKTDGLKPISIRLRRNTNVHLQNYDTIEDFIDSSENIMQNIGIVENIKSTAELMTFEIIYMTVGNITRNDCLPNDKITIHKYDSYRFEEDNRMFNMDFVVNLQAQIGTNDNIKLLIQILKNKGSVERVMIEDTFSEFPCIKNRSETYFLSNSIDGLYEITLNPSCPLYNDYFSSRFMVKALIKPTSDSTLNFQLSISLDNVVFNYTTNSIRTNSNANCGSKEPVISYISSKSVINQFLAITYHIRFLPCSNIEEYSVVVYSPSNETCFCQAHLNHVGRDLSNFLHNQNIRLELEGDEVCFTRTTLQLNNIFRLPNKVQCGGDNINGQDSIGITFWMHLNRNRTIPDRIIIETSFNNSDEQLQSEFSVINEEVDGNFDVINITTPSTIYKYTPFIQKVYLNSSSTFKFNITITQPIFREENKNLLRFVEIMPLYLGKNHPCILFETETLELEDVLKYRQFTEETFMLFGKSCFHFISDEPRDNIIEIGLVFSLDNPEEAVGSANLQVEIDDVNLESTINLCVSVLEGDLPFMDVKNIYIESYGKNLYFSGELVTKKIKSSISFMQADYICLELKGVMLIDAANISIPNNLDRNTTSLNLLMESRINDISVNTNGSRHSIKLYNNDVEIESIPVEVLRIEEPFNSNIMMNIKIEKQNETFFKGDEIQISGTLRLHPMAINEEKKQSGLMIQEFISYSSNDCFDEIRISEICQVIASSINTNPTLSNVNLEKKWTAQKHEGQIYNEYLIFDFKKDMFLEGLSLFSNISGFFIDVYAGNNYKYMPFVARIKMSKGANEKIKLSPNIIGRYAKLSFSKFEKGLMVNGVKWFGCSKNPKENRSEDCLLLRINLLATHTIQKTDDVNVLPSYVNKLIGYKDGVVYFQTSESSYFASKDGAHIYYINSVDESTLQPSQPILETNNEFSITWKGKLMSYRATLYGIEKNRKMLLGYSPCCK</sequence>
<evidence type="ECO:0000313" key="1">
    <source>
        <dbReference type="EMBL" id="CAF2822548.1"/>
    </source>
</evidence>
<gene>
    <name evidence="1" type="ORF">LSAA_4298</name>
</gene>
<proteinExistence type="predicted"/>
<reference evidence="1" key="1">
    <citation type="submission" date="2021-02" db="EMBL/GenBank/DDBJ databases">
        <authorList>
            <person name="Bekaert M."/>
        </authorList>
    </citation>
    <scope>NUCLEOTIDE SEQUENCE</scope>
    <source>
        <strain evidence="1">IoA-00</strain>
    </source>
</reference>